<proteinExistence type="predicted"/>
<dbReference type="EMBL" id="CP003703">
    <property type="protein sequence ID" value="AFN65279.1"/>
    <property type="molecule type" value="Genomic_DNA"/>
</dbReference>
<dbReference type="AlphaFoldDB" id="I6YLX4"/>
<keyword evidence="3" id="KW-1185">Reference proteome</keyword>
<dbReference type="Proteomes" id="UP000009005">
    <property type="component" value="Chromosome"/>
</dbReference>
<evidence type="ECO:0000313" key="2">
    <source>
        <dbReference type="EMBL" id="AFN65279.1"/>
    </source>
</evidence>
<reference evidence="2 3" key="1">
    <citation type="journal article" date="2012" name="J. Bacteriol.">
        <title>Complete genome sequence of Mycoplasma wenyonii strain Massachusetts.</title>
        <authorList>
            <person name="Dos Santos A.P."/>
            <person name="Guimaraes A.M."/>
            <person name="do Nascimento N.C."/>
            <person name="Sanmiguel P.J."/>
            <person name="Messick J.B."/>
        </authorList>
    </citation>
    <scope>NUCLEOTIDE SEQUENCE [LARGE SCALE GENOMIC DNA]</scope>
    <source>
        <strain evidence="2 3">Massachusetts</strain>
    </source>
</reference>
<sequence>MKLSKQSDFDNCLVVIEGNSEKDSEDSDGGSDRRLLACHNPSNTKTQTDFFLWVKGSSELPKEVSLVKVDSEQVPIKLSLALLESDGSNSLETINLSNRNWNFLNGVNLKDKCRVGFSGIKQIFCEGAEEKPTIHYSLKELQV</sequence>
<dbReference type="RefSeq" id="WP_014849989.1">
    <property type="nucleotide sequence ID" value="NC_018149.1"/>
</dbReference>
<dbReference type="KEGG" id="mwe:WEN_02460"/>
<accession>I6YLX4</accession>
<protein>
    <submittedName>
        <fullName evidence="2">Uncharacterized protein</fullName>
    </submittedName>
</protein>
<dbReference type="HOGENOM" id="CLU_1804098_0_0_14"/>
<evidence type="ECO:0000313" key="3">
    <source>
        <dbReference type="Proteomes" id="UP000009005"/>
    </source>
</evidence>
<name>I6YLX4_MYCWM</name>
<feature type="region of interest" description="Disordered" evidence="1">
    <location>
        <begin position="20"/>
        <end position="40"/>
    </location>
</feature>
<gene>
    <name evidence="2" type="ordered locus">WEN_02460</name>
</gene>
<organism evidence="2 3">
    <name type="scientific">Mycoplasma wenyonii (strain Massachusetts)</name>
    <name type="common">Eperythrozoon wenyonii</name>
    <dbReference type="NCBI Taxonomy" id="1197325"/>
    <lineage>
        <taxon>Bacteria</taxon>
        <taxon>Bacillati</taxon>
        <taxon>Mycoplasmatota</taxon>
        <taxon>Mollicutes</taxon>
        <taxon>Mycoplasmataceae</taxon>
        <taxon>Mycoplasma</taxon>
    </lineage>
</organism>
<evidence type="ECO:0000256" key="1">
    <source>
        <dbReference type="SAM" id="MobiDB-lite"/>
    </source>
</evidence>
<dbReference type="PATRIC" id="fig|1197325.3.peg.529"/>